<dbReference type="GO" id="GO:0005975">
    <property type="term" value="P:carbohydrate metabolic process"/>
    <property type="evidence" value="ECO:0007669"/>
    <property type="project" value="InterPro"/>
</dbReference>
<evidence type="ECO:0000313" key="10">
    <source>
        <dbReference type="Proteomes" id="UP000269198"/>
    </source>
</evidence>
<dbReference type="InterPro" id="IPR017853">
    <property type="entry name" value="GH"/>
</dbReference>
<dbReference type="PROSITE" id="PS51910">
    <property type="entry name" value="GH18_2"/>
    <property type="match status" value="1"/>
</dbReference>
<dbReference type="EMBL" id="RJMB01000004">
    <property type="protein sequence ID" value="RNL86113.1"/>
    <property type="molecule type" value="Genomic_DNA"/>
</dbReference>
<keyword evidence="4" id="KW-0624">Polysaccharide degradation</keyword>
<dbReference type="GO" id="GO:0006032">
    <property type="term" value="P:chitin catabolic process"/>
    <property type="evidence" value="ECO:0007669"/>
    <property type="project" value="UniProtKB-KW"/>
</dbReference>
<evidence type="ECO:0000256" key="4">
    <source>
        <dbReference type="ARBA" id="ARBA00023024"/>
    </source>
</evidence>
<evidence type="ECO:0000256" key="7">
    <source>
        <dbReference type="RuleBase" id="RU004453"/>
    </source>
</evidence>
<dbReference type="PANTHER" id="PTHR11177">
    <property type="entry name" value="CHITINASE"/>
    <property type="match status" value="1"/>
</dbReference>
<dbReference type="EC" id="3.2.1.14" evidence="2"/>
<evidence type="ECO:0000256" key="6">
    <source>
        <dbReference type="RuleBase" id="RU000489"/>
    </source>
</evidence>
<keyword evidence="4" id="KW-0146">Chitin degradation</keyword>
<accession>A0A3N0EE47</accession>
<dbReference type="InterPro" id="IPR011583">
    <property type="entry name" value="Chitinase_II/V-like_cat"/>
</dbReference>
<dbReference type="GO" id="GO:0008843">
    <property type="term" value="F:endochitinase activity"/>
    <property type="evidence" value="ECO:0007669"/>
    <property type="project" value="UniProtKB-EC"/>
</dbReference>
<name>A0A3N0EE47_9ACTN</name>
<evidence type="ECO:0000313" key="9">
    <source>
        <dbReference type="EMBL" id="RNL86113.1"/>
    </source>
</evidence>
<comment type="caution">
    <text evidence="9">The sequence shown here is derived from an EMBL/GenBank/DDBJ whole genome shotgun (WGS) entry which is preliminary data.</text>
</comment>
<reference evidence="9 10" key="1">
    <citation type="submission" date="2018-11" db="EMBL/GenBank/DDBJ databases">
        <title>The genome draft of YIM 96095.</title>
        <authorList>
            <person name="Tang S.-K."/>
            <person name="Chunyu W.-X."/>
            <person name="Feng Y.-Z."/>
        </authorList>
    </citation>
    <scope>NUCLEOTIDE SEQUENCE [LARGE SCALE GENOMIC DNA]</scope>
    <source>
        <strain evidence="9 10">YIM 96095</strain>
    </source>
</reference>
<comment type="similarity">
    <text evidence="7">Belongs to the glycosyl hydrolase 18 family.</text>
</comment>
<evidence type="ECO:0000256" key="1">
    <source>
        <dbReference type="ARBA" id="ARBA00000822"/>
    </source>
</evidence>
<dbReference type="RefSeq" id="WP_123200307.1">
    <property type="nucleotide sequence ID" value="NZ_RJMB01000004.1"/>
</dbReference>
<dbReference type="Pfam" id="PF00704">
    <property type="entry name" value="Glyco_hydro_18"/>
    <property type="match status" value="1"/>
</dbReference>
<organism evidence="9 10">
    <name type="scientific">Halostreptopolyspora alba</name>
    <dbReference type="NCBI Taxonomy" id="2487137"/>
    <lineage>
        <taxon>Bacteria</taxon>
        <taxon>Bacillati</taxon>
        <taxon>Actinomycetota</taxon>
        <taxon>Actinomycetes</taxon>
        <taxon>Streptosporangiales</taxon>
        <taxon>Nocardiopsidaceae</taxon>
        <taxon>Halostreptopolyspora</taxon>
    </lineage>
</organism>
<keyword evidence="10" id="KW-1185">Reference proteome</keyword>
<dbReference type="PROSITE" id="PS01095">
    <property type="entry name" value="GH18_1"/>
    <property type="match status" value="1"/>
</dbReference>
<dbReference type="Proteomes" id="UP000269198">
    <property type="component" value="Unassembled WGS sequence"/>
</dbReference>
<dbReference type="SUPFAM" id="SSF54556">
    <property type="entry name" value="Chitinase insertion domain"/>
    <property type="match status" value="1"/>
</dbReference>
<dbReference type="Gene3D" id="3.20.20.80">
    <property type="entry name" value="Glycosidases"/>
    <property type="match status" value="1"/>
</dbReference>
<gene>
    <name evidence="9" type="ORF">EFW17_06175</name>
</gene>
<protein>
    <recommendedName>
        <fullName evidence="2">chitinase</fullName>
        <ecNumber evidence="2">3.2.1.14</ecNumber>
    </recommendedName>
</protein>
<dbReference type="InterPro" id="IPR001223">
    <property type="entry name" value="Glyco_hydro18_cat"/>
</dbReference>
<evidence type="ECO:0000256" key="2">
    <source>
        <dbReference type="ARBA" id="ARBA00012729"/>
    </source>
</evidence>
<comment type="catalytic activity">
    <reaction evidence="1">
        <text>Random endo-hydrolysis of N-acetyl-beta-D-glucosaminide (1-&gt;4)-beta-linkages in chitin and chitodextrins.</text>
        <dbReference type="EC" id="3.2.1.14"/>
    </reaction>
</comment>
<keyword evidence="4" id="KW-0119">Carbohydrate metabolism</keyword>
<dbReference type="CDD" id="cd06548">
    <property type="entry name" value="GH18_chitinase"/>
    <property type="match status" value="1"/>
</dbReference>
<sequence length="450" mass="50194">MAAQQRKPGVRPGTRKKGMALGVGVAAALGALFFSAFTAFTDTGVDGPEERQRVAYFADWNVANRDYSIKDFVDSGAAERLTRVQWAFGDVNEDGRCHIPEDADQPWELYQRRYDADESVDGEADSYDQPLAGSLNQLRKAQEEHPDLSASISLGGWNWSRYFSNAVRTKEAREEFVSSCIDLWLRGDLPTMNGEPQGGDGVAEGIFDGIDLDWEWPGGDGKEGNIERPEDRRNFTLVVREFRSQLNELEAETGEEYALTVSLGNSEEIMESSYQPELFNLVDFATVQGYDFTGSWSDVTDHHSQLYAHQDAPTDASVASTVQRYLDHGLPPEKLIVGFPGYGRGWQGVSDDKFGRFAPADGAADGGYGTGTDAYVDLEERDGRRFHDPLNGAYWIYDGDEWWSYDTPRVVEQKGRYVREEGLGGLMLWNLDMDPEGELVEAMDESLKGE</sequence>
<keyword evidence="3 6" id="KW-0378">Hydrolase</keyword>
<evidence type="ECO:0000259" key="8">
    <source>
        <dbReference type="PROSITE" id="PS51910"/>
    </source>
</evidence>
<dbReference type="SMART" id="SM00636">
    <property type="entry name" value="Glyco_18"/>
    <property type="match status" value="1"/>
</dbReference>
<feature type="domain" description="GH18" evidence="8">
    <location>
        <begin position="51"/>
        <end position="450"/>
    </location>
</feature>
<dbReference type="InterPro" id="IPR029070">
    <property type="entry name" value="Chitinase_insertion_sf"/>
</dbReference>
<evidence type="ECO:0000256" key="5">
    <source>
        <dbReference type="ARBA" id="ARBA00023295"/>
    </source>
</evidence>
<dbReference type="GO" id="GO:0008061">
    <property type="term" value="F:chitin binding"/>
    <property type="evidence" value="ECO:0007669"/>
    <property type="project" value="InterPro"/>
</dbReference>
<keyword evidence="5 6" id="KW-0326">Glycosidase</keyword>
<dbReference type="SUPFAM" id="SSF51445">
    <property type="entry name" value="(Trans)glycosidases"/>
    <property type="match status" value="1"/>
</dbReference>
<dbReference type="AlphaFoldDB" id="A0A3N0EE47"/>
<evidence type="ECO:0000256" key="3">
    <source>
        <dbReference type="ARBA" id="ARBA00022801"/>
    </source>
</evidence>
<proteinExistence type="inferred from homology"/>
<dbReference type="InterPro" id="IPR001579">
    <property type="entry name" value="Glyco_hydro_18_chit_AS"/>
</dbReference>
<dbReference type="InterPro" id="IPR050314">
    <property type="entry name" value="Glycosyl_Hydrlase_18"/>
</dbReference>
<dbReference type="OrthoDB" id="9775889at2"/>
<dbReference type="PANTHER" id="PTHR11177:SF317">
    <property type="entry name" value="CHITINASE 12-RELATED"/>
    <property type="match status" value="1"/>
</dbReference>
<dbReference type="Gene3D" id="3.10.50.10">
    <property type="match status" value="1"/>
</dbReference>